<dbReference type="PROSITE" id="PS50861">
    <property type="entry name" value="AA_TRNA_LIGASE_II_GLYAB"/>
    <property type="match status" value="1"/>
</dbReference>
<dbReference type="GO" id="GO:0006426">
    <property type="term" value="P:glycyl-tRNA aminoacylation"/>
    <property type="evidence" value="ECO:0007669"/>
    <property type="project" value="UniProtKB-UniRule"/>
</dbReference>
<keyword evidence="4 11" id="KW-0963">Cytoplasm</keyword>
<evidence type="ECO:0000256" key="10">
    <source>
        <dbReference type="ARBA" id="ARBA00047937"/>
    </source>
</evidence>
<keyword evidence="8 11" id="KW-0648">Protein biosynthesis</keyword>
<dbReference type="AlphaFoldDB" id="A0A7H1NUW1"/>
<dbReference type="Proteomes" id="UP000516349">
    <property type="component" value="Chromosome"/>
</dbReference>
<dbReference type="GO" id="GO:0006420">
    <property type="term" value="P:arginyl-tRNA aminoacylation"/>
    <property type="evidence" value="ECO:0007669"/>
    <property type="project" value="InterPro"/>
</dbReference>
<evidence type="ECO:0000259" key="12">
    <source>
        <dbReference type="Pfam" id="PF05746"/>
    </source>
</evidence>
<dbReference type="GO" id="GO:0004820">
    <property type="term" value="F:glycine-tRNA ligase activity"/>
    <property type="evidence" value="ECO:0007669"/>
    <property type="project" value="UniProtKB-UniRule"/>
</dbReference>
<comment type="catalytic activity">
    <reaction evidence="10 11">
        <text>tRNA(Gly) + glycine + ATP = glycyl-tRNA(Gly) + AMP + diphosphate</text>
        <dbReference type="Rhea" id="RHEA:16013"/>
        <dbReference type="Rhea" id="RHEA-COMP:9664"/>
        <dbReference type="Rhea" id="RHEA-COMP:9683"/>
        <dbReference type="ChEBI" id="CHEBI:30616"/>
        <dbReference type="ChEBI" id="CHEBI:33019"/>
        <dbReference type="ChEBI" id="CHEBI:57305"/>
        <dbReference type="ChEBI" id="CHEBI:78442"/>
        <dbReference type="ChEBI" id="CHEBI:78522"/>
        <dbReference type="ChEBI" id="CHEBI:456215"/>
        <dbReference type="EC" id="6.1.1.14"/>
    </reaction>
</comment>
<dbReference type="HAMAP" id="MF_00255">
    <property type="entry name" value="Gly_tRNA_synth_beta"/>
    <property type="match status" value="1"/>
</dbReference>
<dbReference type="InterPro" id="IPR006194">
    <property type="entry name" value="Gly-tRNA-synth_heterodimer"/>
</dbReference>
<proteinExistence type="inferred from homology"/>
<feature type="domain" description="DALR anticodon binding" evidence="12">
    <location>
        <begin position="581"/>
        <end position="680"/>
    </location>
</feature>
<reference evidence="13 14" key="1">
    <citation type="submission" date="2020-08" db="EMBL/GenBank/DDBJ databases">
        <title>Complete genome sequence of Entomobacter blattae G55GP.</title>
        <authorList>
            <person name="Poehlein A."/>
            <person name="Guzman J."/>
            <person name="Daniel R."/>
            <person name="Vilcinskas A."/>
        </authorList>
    </citation>
    <scope>NUCLEOTIDE SEQUENCE [LARGE SCALE GENOMIC DNA]</scope>
    <source>
        <strain evidence="13 14">G55GP</strain>
    </source>
</reference>
<dbReference type="InterPro" id="IPR015944">
    <property type="entry name" value="Gly-tRNA-synth_bsu"/>
</dbReference>
<keyword evidence="5 11" id="KW-0436">Ligase</keyword>
<dbReference type="GO" id="GO:0005829">
    <property type="term" value="C:cytosol"/>
    <property type="evidence" value="ECO:0007669"/>
    <property type="project" value="TreeGrafter"/>
</dbReference>
<dbReference type="KEGG" id="ebla:JGUZn3_23710"/>
<evidence type="ECO:0000256" key="1">
    <source>
        <dbReference type="ARBA" id="ARBA00004496"/>
    </source>
</evidence>
<dbReference type="EC" id="6.1.1.14" evidence="11"/>
<comment type="similarity">
    <text evidence="2 11">Belongs to the class-II aminoacyl-tRNA synthetase family.</text>
</comment>
<accession>A0A7H1NUW1</accession>
<dbReference type="Pfam" id="PF02092">
    <property type="entry name" value="tRNA_synt_2f"/>
    <property type="match status" value="1"/>
</dbReference>
<dbReference type="GO" id="GO:0005524">
    <property type="term" value="F:ATP binding"/>
    <property type="evidence" value="ECO:0007669"/>
    <property type="project" value="UniProtKB-UniRule"/>
</dbReference>
<evidence type="ECO:0000256" key="9">
    <source>
        <dbReference type="ARBA" id="ARBA00023146"/>
    </source>
</evidence>
<organism evidence="13 14">
    <name type="scientific">Entomobacter blattae</name>
    <dbReference type="NCBI Taxonomy" id="2762277"/>
    <lineage>
        <taxon>Bacteria</taxon>
        <taxon>Pseudomonadati</taxon>
        <taxon>Pseudomonadota</taxon>
        <taxon>Alphaproteobacteria</taxon>
        <taxon>Acetobacterales</taxon>
        <taxon>Acetobacteraceae</taxon>
        <taxon>Entomobacter</taxon>
    </lineage>
</organism>
<dbReference type="PANTHER" id="PTHR30075:SF2">
    <property type="entry name" value="GLYCINE--TRNA LIGASE, CHLOROPLASTIC_MITOCHONDRIAL 2"/>
    <property type="match status" value="1"/>
</dbReference>
<evidence type="ECO:0000256" key="8">
    <source>
        <dbReference type="ARBA" id="ARBA00022917"/>
    </source>
</evidence>
<sequence length="692" mass="77452">MNELFIELFSEEIPARMQKTGAETLGRLIGEALKPLKVQQVKLYSTPRRIAGCFIVEAEIPASVISERGPRETAPEKALEGFLRKFQATQNELTKENGFWVLHRNQPAIPAEAFIAKTLPELLWQFPWPKSQRWGKGSTFTWVRPLHKILCLLNGKVVYFPLSHNGDTGHDDTGHNLSSGSETAGHHFLSSGFFSVSSCKDWEEKLSSHFVIADTDQRRKTLLQGLEKLTEAENLTIAPDTGLVEEVTGLVEWPVPFLGRIEESFMDLPIEVMQVSMRVNQRYFTLLHKGTHQPAPWFAFVANIPPSDGGTLTVKGNERVLRARFADARYFWDHDRKTPLFSKLDRLKAVTFHAKLGTQFERTQRLISLSSFIAKNIGASPTLAERSALLCKIDLTTGMVGEFPELQGVMGGYYALHDQEDPACAQAITEHYSPKGVNDGVPTAPVSISLALADKIDTLAGFFAVGEKPTGSGDPYALRRAALGVLRMIRENQLSLALEETFQYALSLYPETLSQPETLQELMEFIRERLRIQLRSEDVPHDILAAILSAASLLDVNQIVERIKHLTQFLKTEEGLNLLAVVKRANNILRIENRKDGPHHGDVTPNLLTEPSEQTLYKVFSKVLPATQQALQDNNYPQALTELSSTRSILDTFFETVTVNDPSEDLRKNRLKLLSQLTEMAKSVADFTQIDG</sequence>
<comment type="subcellular location">
    <subcellularLocation>
        <location evidence="1 11">Cytoplasm</location>
    </subcellularLocation>
</comment>
<dbReference type="EMBL" id="CP060244">
    <property type="protein sequence ID" value="QNT79571.1"/>
    <property type="molecule type" value="Genomic_DNA"/>
</dbReference>
<keyword evidence="14" id="KW-1185">Reference proteome</keyword>
<dbReference type="InterPro" id="IPR008909">
    <property type="entry name" value="DALR_anticod-bd"/>
</dbReference>
<evidence type="ECO:0000256" key="5">
    <source>
        <dbReference type="ARBA" id="ARBA00022598"/>
    </source>
</evidence>
<evidence type="ECO:0000313" key="14">
    <source>
        <dbReference type="Proteomes" id="UP000516349"/>
    </source>
</evidence>
<keyword evidence="7 11" id="KW-0067">ATP-binding</keyword>
<evidence type="ECO:0000256" key="3">
    <source>
        <dbReference type="ARBA" id="ARBA00011209"/>
    </source>
</evidence>
<dbReference type="Pfam" id="PF05746">
    <property type="entry name" value="DALR_1"/>
    <property type="match status" value="1"/>
</dbReference>
<evidence type="ECO:0000256" key="11">
    <source>
        <dbReference type="HAMAP-Rule" id="MF_00255"/>
    </source>
</evidence>
<comment type="subunit">
    <text evidence="3 11">Tetramer of two alpha and two beta subunits.</text>
</comment>
<keyword evidence="9 11" id="KW-0030">Aminoacyl-tRNA synthetase</keyword>
<protein>
    <recommendedName>
        <fullName evidence="11">Glycine--tRNA ligase beta subunit</fullName>
        <ecNumber evidence="11">6.1.1.14</ecNumber>
    </recommendedName>
    <alternativeName>
        <fullName evidence="11">Glycyl-tRNA synthetase beta subunit</fullName>
        <shortName evidence="11">GlyRS</shortName>
    </alternativeName>
</protein>
<evidence type="ECO:0000256" key="6">
    <source>
        <dbReference type="ARBA" id="ARBA00022741"/>
    </source>
</evidence>
<dbReference type="PANTHER" id="PTHR30075">
    <property type="entry name" value="GLYCYL-TRNA SYNTHETASE"/>
    <property type="match status" value="1"/>
</dbReference>
<evidence type="ECO:0000313" key="13">
    <source>
        <dbReference type="EMBL" id="QNT79571.1"/>
    </source>
</evidence>
<dbReference type="PRINTS" id="PR01045">
    <property type="entry name" value="TRNASYNTHGB"/>
</dbReference>
<evidence type="ECO:0000256" key="2">
    <source>
        <dbReference type="ARBA" id="ARBA00008226"/>
    </source>
</evidence>
<gene>
    <name evidence="11 13" type="primary">glyS</name>
    <name evidence="13" type="ORF">JGUZn3_23710</name>
</gene>
<name>A0A7H1NUW1_9PROT</name>
<dbReference type="GO" id="GO:0004814">
    <property type="term" value="F:arginine-tRNA ligase activity"/>
    <property type="evidence" value="ECO:0007669"/>
    <property type="project" value="InterPro"/>
</dbReference>
<evidence type="ECO:0000256" key="4">
    <source>
        <dbReference type="ARBA" id="ARBA00022490"/>
    </source>
</evidence>
<evidence type="ECO:0000256" key="7">
    <source>
        <dbReference type="ARBA" id="ARBA00022840"/>
    </source>
</evidence>
<dbReference type="SUPFAM" id="SSF109604">
    <property type="entry name" value="HD-domain/PDEase-like"/>
    <property type="match status" value="1"/>
</dbReference>
<dbReference type="NCBIfam" id="TIGR00211">
    <property type="entry name" value="glyS"/>
    <property type="match status" value="1"/>
</dbReference>
<dbReference type="RefSeq" id="WP_203413720.1">
    <property type="nucleotide sequence ID" value="NZ_CP060244.1"/>
</dbReference>
<keyword evidence="6 11" id="KW-0547">Nucleotide-binding</keyword>